<organism evidence="3 4">
    <name type="scientific">Mycena rosella</name>
    <name type="common">Pink bonnet</name>
    <name type="synonym">Agaricus rosellus</name>
    <dbReference type="NCBI Taxonomy" id="1033263"/>
    <lineage>
        <taxon>Eukaryota</taxon>
        <taxon>Fungi</taxon>
        <taxon>Dikarya</taxon>
        <taxon>Basidiomycota</taxon>
        <taxon>Agaricomycotina</taxon>
        <taxon>Agaricomycetes</taxon>
        <taxon>Agaricomycetidae</taxon>
        <taxon>Agaricales</taxon>
        <taxon>Marasmiineae</taxon>
        <taxon>Mycenaceae</taxon>
        <taxon>Mycena</taxon>
    </lineage>
</organism>
<keyword evidence="4" id="KW-1185">Reference proteome</keyword>
<dbReference type="Proteomes" id="UP001221757">
    <property type="component" value="Unassembled WGS sequence"/>
</dbReference>
<reference evidence="3" key="1">
    <citation type="submission" date="2023-03" db="EMBL/GenBank/DDBJ databases">
        <title>Massive genome expansion in bonnet fungi (Mycena s.s.) driven by repeated elements and novel gene families across ecological guilds.</title>
        <authorList>
            <consortium name="Lawrence Berkeley National Laboratory"/>
            <person name="Harder C.B."/>
            <person name="Miyauchi S."/>
            <person name="Viragh M."/>
            <person name="Kuo A."/>
            <person name="Thoen E."/>
            <person name="Andreopoulos B."/>
            <person name="Lu D."/>
            <person name="Skrede I."/>
            <person name="Drula E."/>
            <person name="Henrissat B."/>
            <person name="Morin E."/>
            <person name="Kohler A."/>
            <person name="Barry K."/>
            <person name="LaButti K."/>
            <person name="Morin E."/>
            <person name="Salamov A."/>
            <person name="Lipzen A."/>
            <person name="Mereny Z."/>
            <person name="Hegedus B."/>
            <person name="Baldrian P."/>
            <person name="Stursova M."/>
            <person name="Weitz H."/>
            <person name="Taylor A."/>
            <person name="Grigoriev I.V."/>
            <person name="Nagy L.G."/>
            <person name="Martin F."/>
            <person name="Kauserud H."/>
        </authorList>
    </citation>
    <scope>NUCLEOTIDE SEQUENCE</scope>
    <source>
        <strain evidence="3">CBHHK067</strain>
    </source>
</reference>
<dbReference type="EMBL" id="JARKIE010000011">
    <property type="protein sequence ID" value="KAJ7703979.1"/>
    <property type="molecule type" value="Genomic_DNA"/>
</dbReference>
<evidence type="ECO:0000313" key="3">
    <source>
        <dbReference type="EMBL" id="KAJ7703979.1"/>
    </source>
</evidence>
<feature type="region of interest" description="Disordered" evidence="1">
    <location>
        <begin position="117"/>
        <end position="145"/>
    </location>
</feature>
<evidence type="ECO:0000313" key="4">
    <source>
        <dbReference type="Proteomes" id="UP001221757"/>
    </source>
</evidence>
<evidence type="ECO:0000256" key="2">
    <source>
        <dbReference type="SAM" id="Phobius"/>
    </source>
</evidence>
<comment type="caution">
    <text evidence="3">The sequence shown here is derived from an EMBL/GenBank/DDBJ whole genome shotgun (WGS) entry which is preliminary data.</text>
</comment>
<keyword evidence="2" id="KW-0472">Membrane</keyword>
<keyword evidence="2" id="KW-0812">Transmembrane</keyword>
<evidence type="ECO:0000256" key="1">
    <source>
        <dbReference type="SAM" id="MobiDB-lite"/>
    </source>
</evidence>
<gene>
    <name evidence="3" type="ORF">B0H17DRAFT_921761</name>
</gene>
<keyword evidence="2" id="KW-1133">Transmembrane helix</keyword>
<dbReference type="AlphaFoldDB" id="A0AAD7GS07"/>
<protein>
    <submittedName>
        <fullName evidence="3">Uncharacterized protein</fullName>
    </submittedName>
</protein>
<feature type="transmembrane region" description="Helical" evidence="2">
    <location>
        <begin position="12"/>
        <end position="31"/>
    </location>
</feature>
<accession>A0AAD7GS07</accession>
<feature type="compositionally biased region" description="Pro residues" evidence="1">
    <location>
        <begin position="134"/>
        <end position="145"/>
    </location>
</feature>
<proteinExistence type="predicted"/>
<sequence>TTWTCECTLAPQQLLAAGLFPLALLCPHFAVNMRLLEFAMKLFVRIAPKNMVWCAMIESFLSGLGFSMANKGSIRKLFGSTLEWYMHLCHQVNQHYDNTLERIQCYHFLDAMTSNNDLDGNVTPTPPQQEQTPTPTPTHSPPTEN</sequence>
<name>A0AAD7GS07_MYCRO</name>
<feature type="non-terminal residue" evidence="3">
    <location>
        <position position="1"/>
    </location>
</feature>